<comment type="caution">
    <text evidence="1">The sequence shown here is derived from an EMBL/GenBank/DDBJ whole genome shotgun (WGS) entry which is preliminary data.</text>
</comment>
<dbReference type="Proteomes" id="UP001244640">
    <property type="component" value="Unassembled WGS sequence"/>
</dbReference>
<sequence>MKRRFYQLLNSVNKAILPRYSQMDPLKLKKYQQAIIAYRYFVLIHALGDDQD</sequence>
<name>A0ABU0U4J4_9SPHI</name>
<gene>
    <name evidence="1" type="ORF">QE382_001868</name>
</gene>
<evidence type="ECO:0008006" key="3">
    <source>
        <dbReference type="Google" id="ProtNLM"/>
    </source>
</evidence>
<protein>
    <recommendedName>
        <fullName evidence="3">SsrA-binding protein</fullName>
    </recommendedName>
</protein>
<accession>A0ABU0U4J4</accession>
<dbReference type="RefSeq" id="WP_307185642.1">
    <property type="nucleotide sequence ID" value="NZ_JAUTBA010000001.1"/>
</dbReference>
<organism evidence="1 2">
    <name type="scientific">Sphingobacterium zeae</name>
    <dbReference type="NCBI Taxonomy" id="1776859"/>
    <lineage>
        <taxon>Bacteria</taxon>
        <taxon>Pseudomonadati</taxon>
        <taxon>Bacteroidota</taxon>
        <taxon>Sphingobacteriia</taxon>
        <taxon>Sphingobacteriales</taxon>
        <taxon>Sphingobacteriaceae</taxon>
        <taxon>Sphingobacterium</taxon>
    </lineage>
</organism>
<evidence type="ECO:0000313" key="2">
    <source>
        <dbReference type="Proteomes" id="UP001244640"/>
    </source>
</evidence>
<proteinExistence type="predicted"/>
<reference evidence="1 2" key="1">
    <citation type="submission" date="2023-07" db="EMBL/GenBank/DDBJ databases">
        <title>Functional and genomic diversity of the sorghum phyllosphere microbiome.</title>
        <authorList>
            <person name="Shade A."/>
        </authorList>
    </citation>
    <scope>NUCLEOTIDE SEQUENCE [LARGE SCALE GENOMIC DNA]</scope>
    <source>
        <strain evidence="1 2">SORGH_AS_0892</strain>
    </source>
</reference>
<evidence type="ECO:0000313" key="1">
    <source>
        <dbReference type="EMBL" id="MDQ1149884.1"/>
    </source>
</evidence>
<dbReference type="EMBL" id="JAUTBA010000001">
    <property type="protein sequence ID" value="MDQ1149884.1"/>
    <property type="molecule type" value="Genomic_DNA"/>
</dbReference>
<keyword evidence="2" id="KW-1185">Reference proteome</keyword>